<accession>A0AAV9D7L2</accession>
<feature type="transmembrane region" description="Helical" evidence="1">
    <location>
        <begin position="282"/>
        <end position="301"/>
    </location>
</feature>
<sequence length="349" mass="38655">MPALVILDDKQLHKLASIVYRQEVEAIQNIKFQSEPELAKYLRDCKSGYDSVVSLVDTGSQLIHKWQDDKTMSPIAHDIFDYVVASANSALQTVRNYTLRLNYLKKISDHSKTLMNALNELDRTNVINVQRLAKDAAIYRNAMLEYTRKHQSPVSRNFSKMLKDTGVKFQDLMQRYQVKLNFEGPFSDLQDEQKLQVHEEIIEASGRGRVIVNNLSKAFGFAGIAVLLFTAGMMVWDIFSSEHVLQRTTRDAVVTAASVGGAMLGEVIGVAIPTLVGLEATPLFIIVSGIVTSIVGAYILGEFAGWLIDLIFGSGGTATLSTDGHRCYVASMPDGEALARQIAHQDNQE</sequence>
<evidence type="ECO:0000256" key="1">
    <source>
        <dbReference type="SAM" id="Phobius"/>
    </source>
</evidence>
<dbReference type="Proteomes" id="UP001180020">
    <property type="component" value="Unassembled WGS sequence"/>
</dbReference>
<evidence type="ECO:0000313" key="3">
    <source>
        <dbReference type="Proteomes" id="UP001180020"/>
    </source>
</evidence>
<gene>
    <name evidence="2" type="ORF">QJS10_CPB15g02090</name>
</gene>
<evidence type="ECO:0000313" key="2">
    <source>
        <dbReference type="EMBL" id="KAK1296864.1"/>
    </source>
</evidence>
<reference evidence="2" key="1">
    <citation type="journal article" date="2023" name="Nat. Commun.">
        <title>Diploid and tetraploid genomes of Acorus and the evolution of monocots.</title>
        <authorList>
            <person name="Ma L."/>
            <person name="Liu K.W."/>
            <person name="Li Z."/>
            <person name="Hsiao Y.Y."/>
            <person name="Qi Y."/>
            <person name="Fu T."/>
            <person name="Tang G.D."/>
            <person name="Zhang D."/>
            <person name="Sun W.H."/>
            <person name="Liu D.K."/>
            <person name="Li Y."/>
            <person name="Chen G.Z."/>
            <person name="Liu X.D."/>
            <person name="Liao X.Y."/>
            <person name="Jiang Y.T."/>
            <person name="Yu X."/>
            <person name="Hao Y."/>
            <person name="Huang J."/>
            <person name="Zhao X.W."/>
            <person name="Ke S."/>
            <person name="Chen Y.Y."/>
            <person name="Wu W.L."/>
            <person name="Hsu J.L."/>
            <person name="Lin Y.F."/>
            <person name="Huang M.D."/>
            <person name="Li C.Y."/>
            <person name="Huang L."/>
            <person name="Wang Z.W."/>
            <person name="Zhao X."/>
            <person name="Zhong W.Y."/>
            <person name="Peng D.H."/>
            <person name="Ahmad S."/>
            <person name="Lan S."/>
            <person name="Zhang J.S."/>
            <person name="Tsai W.C."/>
            <person name="Van de Peer Y."/>
            <person name="Liu Z.J."/>
        </authorList>
    </citation>
    <scope>NUCLEOTIDE SEQUENCE</scope>
    <source>
        <strain evidence="2">CP</strain>
    </source>
</reference>
<keyword evidence="3" id="KW-1185">Reference proteome</keyword>
<dbReference type="AlphaFoldDB" id="A0AAV9D7L2"/>
<organism evidence="2 3">
    <name type="scientific">Acorus calamus</name>
    <name type="common">Sweet flag</name>
    <dbReference type="NCBI Taxonomy" id="4465"/>
    <lineage>
        <taxon>Eukaryota</taxon>
        <taxon>Viridiplantae</taxon>
        <taxon>Streptophyta</taxon>
        <taxon>Embryophyta</taxon>
        <taxon>Tracheophyta</taxon>
        <taxon>Spermatophyta</taxon>
        <taxon>Magnoliopsida</taxon>
        <taxon>Liliopsida</taxon>
        <taxon>Acoraceae</taxon>
        <taxon>Acorus</taxon>
    </lineage>
</organism>
<dbReference type="EMBL" id="JAUJYO010000015">
    <property type="protein sequence ID" value="KAK1296864.1"/>
    <property type="molecule type" value="Genomic_DNA"/>
</dbReference>
<protein>
    <submittedName>
        <fullName evidence="2">Uncharacterized protein</fullName>
    </submittedName>
</protein>
<feature type="transmembrane region" description="Helical" evidence="1">
    <location>
        <begin position="218"/>
        <end position="240"/>
    </location>
</feature>
<name>A0AAV9D7L2_ACOCL</name>
<reference evidence="2" key="2">
    <citation type="submission" date="2023-06" db="EMBL/GenBank/DDBJ databases">
        <authorList>
            <person name="Ma L."/>
            <person name="Liu K.-W."/>
            <person name="Li Z."/>
            <person name="Hsiao Y.-Y."/>
            <person name="Qi Y."/>
            <person name="Fu T."/>
            <person name="Tang G."/>
            <person name="Zhang D."/>
            <person name="Sun W.-H."/>
            <person name="Liu D.-K."/>
            <person name="Li Y."/>
            <person name="Chen G.-Z."/>
            <person name="Liu X.-D."/>
            <person name="Liao X.-Y."/>
            <person name="Jiang Y.-T."/>
            <person name="Yu X."/>
            <person name="Hao Y."/>
            <person name="Huang J."/>
            <person name="Zhao X.-W."/>
            <person name="Ke S."/>
            <person name="Chen Y.-Y."/>
            <person name="Wu W.-L."/>
            <person name="Hsu J.-L."/>
            <person name="Lin Y.-F."/>
            <person name="Huang M.-D."/>
            <person name="Li C.-Y."/>
            <person name="Huang L."/>
            <person name="Wang Z.-W."/>
            <person name="Zhao X."/>
            <person name="Zhong W.-Y."/>
            <person name="Peng D.-H."/>
            <person name="Ahmad S."/>
            <person name="Lan S."/>
            <person name="Zhang J.-S."/>
            <person name="Tsai W.-C."/>
            <person name="Van De Peer Y."/>
            <person name="Liu Z.-J."/>
        </authorList>
    </citation>
    <scope>NUCLEOTIDE SEQUENCE</scope>
    <source>
        <strain evidence="2">CP</strain>
        <tissue evidence="2">Leaves</tissue>
    </source>
</reference>
<comment type="caution">
    <text evidence="2">The sequence shown here is derived from an EMBL/GenBank/DDBJ whole genome shotgun (WGS) entry which is preliminary data.</text>
</comment>
<keyword evidence="1" id="KW-0472">Membrane</keyword>
<keyword evidence="1" id="KW-1133">Transmembrane helix</keyword>
<proteinExistence type="predicted"/>
<keyword evidence="1" id="KW-0812">Transmembrane</keyword>
<feature type="transmembrane region" description="Helical" evidence="1">
    <location>
        <begin position="252"/>
        <end position="276"/>
    </location>
</feature>